<proteinExistence type="predicted"/>
<organism evidence="1 2">
    <name type="scientific">Rothia mucilaginosa</name>
    <dbReference type="NCBI Taxonomy" id="43675"/>
    <lineage>
        <taxon>Bacteria</taxon>
        <taxon>Bacillati</taxon>
        <taxon>Actinomycetota</taxon>
        <taxon>Actinomycetes</taxon>
        <taxon>Micrococcales</taxon>
        <taxon>Micrococcaceae</taxon>
        <taxon>Rothia</taxon>
    </lineage>
</organism>
<reference evidence="1" key="1">
    <citation type="submission" date="2020-04" db="EMBL/GenBank/DDBJ databases">
        <title>Deep metagenomics examines the oral microbiome during advanced dental caries in children, revealing novel taxa and co-occurrences with host molecules.</title>
        <authorList>
            <person name="Baker J.L."/>
            <person name="Morton J.T."/>
            <person name="Dinis M."/>
            <person name="Alvarez R."/>
            <person name="Tran N.C."/>
            <person name="Knight R."/>
            <person name="Edlund A."/>
        </authorList>
    </citation>
    <scope>NUCLEOTIDE SEQUENCE</scope>
    <source>
        <strain evidence="1">JCVI_29_bin.11</strain>
    </source>
</reference>
<dbReference type="AlphaFoldDB" id="A0A930L8X7"/>
<gene>
    <name evidence="1" type="ORF">HXO58_07140</name>
</gene>
<dbReference type="Proteomes" id="UP000713964">
    <property type="component" value="Unassembled WGS sequence"/>
</dbReference>
<sequence length="67" mass="7400">MVNIKRVGNYWAAALECSKCGTSRITQHHLSNKPVTAVTSIVKTTARTLGWKVSQDKALCGQCRKRP</sequence>
<protein>
    <submittedName>
        <fullName evidence="1">Uncharacterized protein</fullName>
    </submittedName>
</protein>
<dbReference type="EMBL" id="JABZXL010000020">
    <property type="protein sequence ID" value="MBF1659593.1"/>
    <property type="molecule type" value="Genomic_DNA"/>
</dbReference>
<name>A0A930L8X7_9MICC</name>
<comment type="caution">
    <text evidence="1">The sequence shown here is derived from an EMBL/GenBank/DDBJ whole genome shotgun (WGS) entry which is preliminary data.</text>
</comment>
<evidence type="ECO:0000313" key="2">
    <source>
        <dbReference type="Proteomes" id="UP000713964"/>
    </source>
</evidence>
<evidence type="ECO:0000313" key="1">
    <source>
        <dbReference type="EMBL" id="MBF1659593.1"/>
    </source>
</evidence>
<accession>A0A930L8X7</accession>